<dbReference type="InterPro" id="IPR014776">
    <property type="entry name" value="4pyrrole_Mease_sub2"/>
</dbReference>
<dbReference type="AlphaFoldDB" id="A0A1J5SQ82"/>
<dbReference type="SUPFAM" id="SSF53790">
    <property type="entry name" value="Tetrapyrrole methylase"/>
    <property type="match status" value="1"/>
</dbReference>
<keyword evidence="5" id="KW-0949">S-adenosyl-L-methionine</keyword>
<name>A0A1J5SQ82_9ZZZZ</name>
<dbReference type="EMBL" id="MLJW01000062">
    <property type="protein sequence ID" value="OIR03796.1"/>
    <property type="molecule type" value="Genomic_DNA"/>
</dbReference>
<sequence length="285" mass="30207">MDTQQFRTSALYVVATPLGNLGDITLRAIEALRAADAIACEDTRHTRRLLDHYGIQAPLLAVHQHNEAQAAERLLTLLAEGKRVALVSDAGTPGISDPGARTVAAVRAAGFPVIPLPGANAAVAALSASGLADPHFLFAGFLPAKSGARRQAIAAVGQIAATLVFYEAPHRIVATLSDLAELLDPRRELVVARELTKLFEEIARMPLPEGPAWLAADGNRARGEFVLLVSAPPPEDQLPAEARRVLKLLLSELPLKQAVGLAAGISGASKNALYELALSWRDEQL</sequence>
<dbReference type="GO" id="GO:0006364">
    <property type="term" value="P:rRNA processing"/>
    <property type="evidence" value="ECO:0007669"/>
    <property type="project" value="UniProtKB-KW"/>
</dbReference>
<dbReference type="GO" id="GO:0008168">
    <property type="term" value="F:methyltransferase activity"/>
    <property type="evidence" value="ECO:0007669"/>
    <property type="project" value="UniProtKB-KW"/>
</dbReference>
<evidence type="ECO:0000256" key="3">
    <source>
        <dbReference type="ARBA" id="ARBA00022603"/>
    </source>
</evidence>
<dbReference type="CDD" id="cd11648">
    <property type="entry name" value="RsmI"/>
    <property type="match status" value="1"/>
</dbReference>
<dbReference type="Pfam" id="PF00590">
    <property type="entry name" value="TP_methylase"/>
    <property type="match status" value="1"/>
</dbReference>
<feature type="domain" description="RsmI HTH" evidence="7">
    <location>
        <begin position="237"/>
        <end position="280"/>
    </location>
</feature>
<dbReference type="NCBIfam" id="TIGR00096">
    <property type="entry name" value="16S rRNA (cytidine(1402)-2'-O)-methyltransferase"/>
    <property type="match status" value="1"/>
</dbReference>
<evidence type="ECO:0000259" key="6">
    <source>
        <dbReference type="Pfam" id="PF00590"/>
    </source>
</evidence>
<protein>
    <submittedName>
        <fullName evidence="8">Ribosomal RNA small subunit methyltransferase I</fullName>
        <ecNumber evidence="8">2.1.1.198</ecNumber>
    </submittedName>
</protein>
<keyword evidence="4 8" id="KW-0808">Transferase</keyword>
<keyword evidence="3 8" id="KW-0489">Methyltransferase</keyword>
<comment type="caution">
    <text evidence="8">The sequence shown here is derived from an EMBL/GenBank/DDBJ whole genome shotgun (WGS) entry which is preliminary data.</text>
</comment>
<dbReference type="InterPro" id="IPR053910">
    <property type="entry name" value="RsmI_HTH"/>
</dbReference>
<evidence type="ECO:0000256" key="2">
    <source>
        <dbReference type="ARBA" id="ARBA00022552"/>
    </source>
</evidence>
<dbReference type="InterPro" id="IPR018063">
    <property type="entry name" value="SAM_MeTrfase_RsmI_CS"/>
</dbReference>
<dbReference type="InterPro" id="IPR014777">
    <property type="entry name" value="4pyrrole_Mease_sub1"/>
</dbReference>
<evidence type="ECO:0000256" key="5">
    <source>
        <dbReference type="ARBA" id="ARBA00022691"/>
    </source>
</evidence>
<dbReference type="GO" id="GO:0032259">
    <property type="term" value="P:methylation"/>
    <property type="evidence" value="ECO:0007669"/>
    <property type="project" value="UniProtKB-KW"/>
</dbReference>
<evidence type="ECO:0000259" key="7">
    <source>
        <dbReference type="Pfam" id="PF23016"/>
    </source>
</evidence>
<dbReference type="FunFam" id="3.40.1010.10:FF:000007">
    <property type="entry name" value="Ribosomal RNA small subunit methyltransferase I"/>
    <property type="match status" value="1"/>
</dbReference>
<evidence type="ECO:0000256" key="4">
    <source>
        <dbReference type="ARBA" id="ARBA00022679"/>
    </source>
</evidence>
<accession>A0A1J5SQ82</accession>
<dbReference type="PANTHER" id="PTHR46111">
    <property type="entry name" value="RIBOSOMAL RNA SMALL SUBUNIT METHYLTRANSFERASE I"/>
    <property type="match status" value="1"/>
</dbReference>
<dbReference type="InterPro" id="IPR000878">
    <property type="entry name" value="4pyrrol_Mease"/>
</dbReference>
<proteinExistence type="inferred from homology"/>
<dbReference type="Gene3D" id="3.30.950.10">
    <property type="entry name" value="Methyltransferase, Cobalt-precorrin-4 Transmethylase, Domain 2"/>
    <property type="match status" value="1"/>
</dbReference>
<reference evidence="8" key="1">
    <citation type="submission" date="2016-10" db="EMBL/GenBank/DDBJ databases">
        <title>Sequence of Gallionella enrichment culture.</title>
        <authorList>
            <person name="Poehlein A."/>
            <person name="Muehling M."/>
            <person name="Daniel R."/>
        </authorList>
    </citation>
    <scope>NUCLEOTIDE SEQUENCE</scope>
</reference>
<dbReference type="PIRSF" id="PIRSF005917">
    <property type="entry name" value="MTase_YraL"/>
    <property type="match status" value="1"/>
</dbReference>
<evidence type="ECO:0000313" key="8">
    <source>
        <dbReference type="EMBL" id="OIR03796.1"/>
    </source>
</evidence>
<dbReference type="HAMAP" id="MF_01877">
    <property type="entry name" value="16SrRNA_methyltr_I"/>
    <property type="match status" value="1"/>
</dbReference>
<feature type="domain" description="Tetrapyrrole methylase" evidence="6">
    <location>
        <begin position="11"/>
        <end position="209"/>
    </location>
</feature>
<keyword evidence="2" id="KW-0698">rRNA processing</keyword>
<dbReference type="InterPro" id="IPR035996">
    <property type="entry name" value="4pyrrol_Methylase_sf"/>
</dbReference>
<dbReference type="Gene3D" id="3.40.1010.10">
    <property type="entry name" value="Cobalt-precorrin-4 Transmethylase, Domain 1"/>
    <property type="match status" value="1"/>
</dbReference>
<dbReference type="FunFam" id="3.30.950.10:FF:000002">
    <property type="entry name" value="Ribosomal RNA small subunit methyltransferase I"/>
    <property type="match status" value="1"/>
</dbReference>
<dbReference type="InterPro" id="IPR008189">
    <property type="entry name" value="rRNA_ssu_MeTfrase_I"/>
</dbReference>
<evidence type="ECO:0000256" key="1">
    <source>
        <dbReference type="ARBA" id="ARBA00022490"/>
    </source>
</evidence>
<dbReference type="EC" id="2.1.1.198" evidence="8"/>
<dbReference type="PROSITE" id="PS01296">
    <property type="entry name" value="RSMI"/>
    <property type="match status" value="1"/>
</dbReference>
<gene>
    <name evidence="8" type="primary">rsmI_8</name>
    <name evidence="8" type="ORF">GALL_139760</name>
</gene>
<keyword evidence="1" id="KW-0963">Cytoplasm</keyword>
<dbReference type="Pfam" id="PF23016">
    <property type="entry name" value="RsmI_C"/>
    <property type="match status" value="1"/>
</dbReference>
<dbReference type="PANTHER" id="PTHR46111:SF1">
    <property type="entry name" value="RIBOSOMAL RNA SMALL SUBUNIT METHYLTRANSFERASE I"/>
    <property type="match status" value="1"/>
</dbReference>
<organism evidence="8">
    <name type="scientific">mine drainage metagenome</name>
    <dbReference type="NCBI Taxonomy" id="410659"/>
    <lineage>
        <taxon>unclassified sequences</taxon>
        <taxon>metagenomes</taxon>
        <taxon>ecological metagenomes</taxon>
    </lineage>
</organism>